<sequence>MRAPWIAAVMSALLLLSACGVEPGNGDGGSAKQPDKKAALIIAQGGLGDEAYNDLAYQGFKEATEKHGVAGRPIESKDIVAEGEQLVRTAAGSGYGLIADLEFSHADMLGKVAKDFPDVQFAIVNVEVDGPNVTSILFKEHEGSYLAGVLAGLVTKDTDNPKINGANKIGFIGGTKSTGIDKFLIGYMQGARSVNPDVQFDIKYADSFGDAAKGQQIAKQMYADGTDIIYAVAGGTGAGVIQAAKETGHYAIGVDTDQDAIAKGHVLTSMIKRTDLAMSNLVRDYAEGKLSGGTTIAYGLKEDGVGLSPMKYTKQDVPGDVLAKVEQAKQDIVEGKVEVWDVTEQGYPSWAK</sequence>
<evidence type="ECO:0000313" key="11">
    <source>
        <dbReference type="Proteomes" id="UP000249324"/>
    </source>
</evidence>
<dbReference type="InterPro" id="IPR050957">
    <property type="entry name" value="BMP_lipoprotein"/>
</dbReference>
<evidence type="ECO:0000256" key="2">
    <source>
        <dbReference type="ARBA" id="ARBA00008610"/>
    </source>
</evidence>
<dbReference type="EMBL" id="QGUI02000037">
    <property type="protein sequence ID" value="MFO7191571.1"/>
    <property type="molecule type" value="Genomic_DNA"/>
</dbReference>
<dbReference type="Proteomes" id="UP000249324">
    <property type="component" value="Unassembled WGS sequence"/>
</dbReference>
<keyword evidence="3" id="KW-1003">Cell membrane</keyword>
<reference evidence="9" key="4">
    <citation type="submission" date="2023-08" db="EMBL/GenBank/DDBJ databases">
        <authorList>
            <person name="Guima S.E.S."/>
            <person name="Martins L.F."/>
            <person name="Silva A.M."/>
            <person name="Setubal J.C."/>
        </authorList>
    </citation>
    <scope>NUCLEOTIDE SEQUENCE</scope>
    <source>
        <strain evidence="9">ZC4RG45</strain>
    </source>
</reference>
<dbReference type="AlphaFoldDB" id="A0A2W4LHE4"/>
<organism evidence="10">
    <name type="scientific">Thermocrispum agreste</name>
    <dbReference type="NCBI Taxonomy" id="37925"/>
    <lineage>
        <taxon>Bacteria</taxon>
        <taxon>Bacillati</taxon>
        <taxon>Actinomycetota</taxon>
        <taxon>Actinomycetes</taxon>
        <taxon>Pseudonocardiales</taxon>
        <taxon>Pseudonocardiaceae</taxon>
        <taxon>Thermocrispum</taxon>
    </lineage>
</organism>
<keyword evidence="6" id="KW-0449">Lipoprotein</keyword>
<keyword evidence="4 7" id="KW-0732">Signal</keyword>
<dbReference type="Gene3D" id="3.40.50.2300">
    <property type="match status" value="2"/>
</dbReference>
<dbReference type="STRING" id="1111738.GCA_000427905_01864"/>
<feature type="domain" description="ABC transporter substrate-binding protein PnrA-like" evidence="8">
    <location>
        <begin position="39"/>
        <end position="327"/>
    </location>
</feature>
<evidence type="ECO:0000256" key="1">
    <source>
        <dbReference type="ARBA" id="ARBA00004193"/>
    </source>
</evidence>
<dbReference type="InterPro" id="IPR028082">
    <property type="entry name" value="Peripla_BP_I"/>
</dbReference>
<dbReference type="CDD" id="cd19964">
    <property type="entry name" value="PBP1_BMP-like"/>
    <property type="match status" value="1"/>
</dbReference>
<dbReference type="PANTHER" id="PTHR34296:SF2">
    <property type="entry name" value="ABC TRANSPORTER GUANOSINE-BINDING PROTEIN NUPN"/>
    <property type="match status" value="1"/>
</dbReference>
<reference evidence="10" key="1">
    <citation type="submission" date="2018-05" db="EMBL/GenBank/DDBJ databases">
        <authorList>
            <person name="Lanie J.A."/>
            <person name="Ng W.-L."/>
            <person name="Kazmierczak K.M."/>
            <person name="Andrzejewski T.M."/>
            <person name="Davidsen T.M."/>
            <person name="Wayne K.J."/>
            <person name="Tettelin H."/>
            <person name="Glass J.I."/>
            <person name="Rusch D."/>
            <person name="Podicherti R."/>
            <person name="Tsui H.-C.T."/>
            <person name="Winkler M.E."/>
        </authorList>
    </citation>
    <scope>NUCLEOTIDE SEQUENCE</scope>
    <source>
        <strain evidence="10">ZC4RG45</strain>
    </source>
</reference>
<gene>
    <name evidence="9" type="ORF">DIU77_004955</name>
    <name evidence="10" type="ORF">DIU77_03515</name>
</gene>
<comment type="similarity">
    <text evidence="2">Belongs to the BMP lipoprotein family.</text>
</comment>
<evidence type="ECO:0000256" key="7">
    <source>
        <dbReference type="SAM" id="SignalP"/>
    </source>
</evidence>
<dbReference type="InterPro" id="IPR003760">
    <property type="entry name" value="PnrA-like"/>
</dbReference>
<dbReference type="EMBL" id="QGUI01000083">
    <property type="protein sequence ID" value="PZN00550.1"/>
    <property type="molecule type" value="Genomic_DNA"/>
</dbReference>
<dbReference type="PROSITE" id="PS51257">
    <property type="entry name" value="PROKAR_LIPOPROTEIN"/>
    <property type="match status" value="1"/>
</dbReference>
<evidence type="ECO:0000256" key="5">
    <source>
        <dbReference type="ARBA" id="ARBA00023136"/>
    </source>
</evidence>
<proteinExistence type="inferred from homology"/>
<evidence type="ECO:0000256" key="3">
    <source>
        <dbReference type="ARBA" id="ARBA00022475"/>
    </source>
</evidence>
<dbReference type="GO" id="GO:0005886">
    <property type="term" value="C:plasma membrane"/>
    <property type="evidence" value="ECO:0007669"/>
    <property type="project" value="UniProtKB-SubCell"/>
</dbReference>
<evidence type="ECO:0000256" key="6">
    <source>
        <dbReference type="ARBA" id="ARBA00023288"/>
    </source>
</evidence>
<reference evidence="9" key="2">
    <citation type="submission" date="2018-05" db="EMBL/GenBank/DDBJ databases">
        <authorList>
            <person name="Moura L."/>
            <person name="Setubal J.C."/>
        </authorList>
    </citation>
    <scope>NUCLEOTIDE SEQUENCE</scope>
    <source>
        <strain evidence="9">ZC4RG45</strain>
    </source>
</reference>
<evidence type="ECO:0000259" key="8">
    <source>
        <dbReference type="Pfam" id="PF02608"/>
    </source>
</evidence>
<name>A0A2W4LHE4_9PSEU</name>
<reference evidence="9 11" key="3">
    <citation type="journal article" date="2021" name="BMC Genomics">
        <title>Genome-resolved metagenome and metatranscriptome analyses of thermophilic composting reveal key bacterial players and their metabolic interactions.</title>
        <authorList>
            <person name="Braga L.P.P."/>
            <person name="Pereira R.V."/>
            <person name="Martins L.F."/>
            <person name="Moura L.M.S."/>
            <person name="Sanchez F.B."/>
            <person name="Patane J.S.L."/>
            <person name="da Silva A.M."/>
            <person name="Setubal J.C."/>
        </authorList>
    </citation>
    <scope>NUCLEOTIDE SEQUENCE [LARGE SCALE GENOMIC DNA]</scope>
    <source>
        <strain evidence="9">ZC4RG45</strain>
    </source>
</reference>
<evidence type="ECO:0000313" key="9">
    <source>
        <dbReference type="EMBL" id="MFO7191571.1"/>
    </source>
</evidence>
<dbReference type="PANTHER" id="PTHR34296">
    <property type="entry name" value="TRANSCRIPTIONAL ACTIVATOR PROTEIN MED"/>
    <property type="match status" value="1"/>
</dbReference>
<evidence type="ECO:0000313" key="10">
    <source>
        <dbReference type="EMBL" id="PZN00550.1"/>
    </source>
</evidence>
<evidence type="ECO:0000256" key="4">
    <source>
        <dbReference type="ARBA" id="ARBA00022729"/>
    </source>
</evidence>
<feature type="chain" id="PRO_5038764036" evidence="7">
    <location>
        <begin position="21"/>
        <end position="352"/>
    </location>
</feature>
<comment type="caution">
    <text evidence="10">The sequence shown here is derived from an EMBL/GenBank/DDBJ whole genome shotgun (WGS) entry which is preliminary data.</text>
</comment>
<protein>
    <submittedName>
        <fullName evidence="10">BMP family ABC transporter substrate-binding protein</fullName>
    </submittedName>
</protein>
<keyword evidence="5" id="KW-0472">Membrane</keyword>
<dbReference type="Pfam" id="PF02608">
    <property type="entry name" value="Bmp"/>
    <property type="match status" value="1"/>
</dbReference>
<dbReference type="SUPFAM" id="SSF53822">
    <property type="entry name" value="Periplasmic binding protein-like I"/>
    <property type="match status" value="1"/>
</dbReference>
<comment type="subcellular location">
    <subcellularLocation>
        <location evidence="1">Cell membrane</location>
        <topology evidence="1">Lipid-anchor</topology>
    </subcellularLocation>
</comment>
<feature type="signal peptide" evidence="7">
    <location>
        <begin position="1"/>
        <end position="20"/>
    </location>
</feature>
<accession>A0A2W4LHE4</accession>